<protein>
    <submittedName>
        <fullName evidence="1">Uncharacterized protein</fullName>
    </submittedName>
</protein>
<name>A0A3M7R5K8_BRAPC</name>
<sequence length="59" mass="6976">MIKKYTNRIDYDKGTSLLINLEIEIGTDPWFRDSVYKGFLLFNILIVYTSLYQPECPIL</sequence>
<organism evidence="1 2">
    <name type="scientific">Brachionus plicatilis</name>
    <name type="common">Marine rotifer</name>
    <name type="synonym">Brachionus muelleri</name>
    <dbReference type="NCBI Taxonomy" id="10195"/>
    <lineage>
        <taxon>Eukaryota</taxon>
        <taxon>Metazoa</taxon>
        <taxon>Spiralia</taxon>
        <taxon>Gnathifera</taxon>
        <taxon>Rotifera</taxon>
        <taxon>Eurotatoria</taxon>
        <taxon>Monogononta</taxon>
        <taxon>Pseudotrocha</taxon>
        <taxon>Ploima</taxon>
        <taxon>Brachionidae</taxon>
        <taxon>Brachionus</taxon>
    </lineage>
</organism>
<proteinExistence type="predicted"/>
<comment type="caution">
    <text evidence="1">The sequence shown here is derived from an EMBL/GenBank/DDBJ whole genome shotgun (WGS) entry which is preliminary data.</text>
</comment>
<accession>A0A3M7R5K8</accession>
<dbReference type="AlphaFoldDB" id="A0A3M7R5K8"/>
<keyword evidence="2" id="KW-1185">Reference proteome</keyword>
<dbReference type="Proteomes" id="UP000276133">
    <property type="component" value="Unassembled WGS sequence"/>
</dbReference>
<reference evidence="1 2" key="1">
    <citation type="journal article" date="2018" name="Sci. Rep.">
        <title>Genomic signatures of local adaptation to the degree of environmental predictability in rotifers.</title>
        <authorList>
            <person name="Franch-Gras L."/>
            <person name="Hahn C."/>
            <person name="Garcia-Roger E.M."/>
            <person name="Carmona M.J."/>
            <person name="Serra M."/>
            <person name="Gomez A."/>
        </authorList>
    </citation>
    <scope>NUCLEOTIDE SEQUENCE [LARGE SCALE GENOMIC DNA]</scope>
    <source>
        <strain evidence="1">HYR1</strain>
    </source>
</reference>
<evidence type="ECO:0000313" key="2">
    <source>
        <dbReference type="Proteomes" id="UP000276133"/>
    </source>
</evidence>
<evidence type="ECO:0000313" key="1">
    <source>
        <dbReference type="EMBL" id="RNA18867.1"/>
    </source>
</evidence>
<gene>
    <name evidence="1" type="ORF">BpHYR1_014289</name>
</gene>
<dbReference type="EMBL" id="REGN01004161">
    <property type="protein sequence ID" value="RNA18867.1"/>
    <property type="molecule type" value="Genomic_DNA"/>
</dbReference>